<organism evidence="1 2">
    <name type="scientific">Dryococelus australis</name>
    <dbReference type="NCBI Taxonomy" id="614101"/>
    <lineage>
        <taxon>Eukaryota</taxon>
        <taxon>Metazoa</taxon>
        <taxon>Ecdysozoa</taxon>
        <taxon>Arthropoda</taxon>
        <taxon>Hexapoda</taxon>
        <taxon>Insecta</taxon>
        <taxon>Pterygota</taxon>
        <taxon>Neoptera</taxon>
        <taxon>Polyneoptera</taxon>
        <taxon>Phasmatodea</taxon>
        <taxon>Verophasmatodea</taxon>
        <taxon>Anareolatae</taxon>
        <taxon>Phasmatidae</taxon>
        <taxon>Eurycanthinae</taxon>
        <taxon>Dryococelus</taxon>
    </lineage>
</organism>
<protein>
    <recommendedName>
        <fullName evidence="3">Tc1-like transposase DDE domain-containing protein</fullName>
    </recommendedName>
</protein>
<name>A0ABQ9G654_9NEOP</name>
<dbReference type="InterPro" id="IPR036397">
    <property type="entry name" value="RNaseH_sf"/>
</dbReference>
<evidence type="ECO:0008006" key="3">
    <source>
        <dbReference type="Google" id="ProtNLM"/>
    </source>
</evidence>
<gene>
    <name evidence="1" type="ORF">PR048_031747</name>
</gene>
<dbReference type="EMBL" id="JARBHB010000015">
    <property type="protein sequence ID" value="KAJ8867938.1"/>
    <property type="molecule type" value="Genomic_DNA"/>
</dbReference>
<evidence type="ECO:0000313" key="2">
    <source>
        <dbReference type="Proteomes" id="UP001159363"/>
    </source>
</evidence>
<dbReference type="Proteomes" id="UP001159363">
    <property type="component" value="Chromosome 14"/>
</dbReference>
<accession>A0ABQ9G654</accession>
<keyword evidence="2" id="KW-1185">Reference proteome</keyword>
<comment type="caution">
    <text evidence="1">The sequence shown here is derived from an EMBL/GenBank/DDBJ whole genome shotgun (WGS) entry which is preliminary data.</text>
</comment>
<sequence length="634" mass="70777">MGRVTNQDDNASCHVSRATMQWYADNNVRRLDWPAQSPDLNPIEHLWDELDRLGGLIGRGQIHCSTHGMVARGMATNPRGCPANTRREHARQSGCCYSRKRWPYEILTGTCFSIATKNLQALSSATVIWTNHNVEQKRGLEISYLQGRSLSTEPRRVQFRSNISYTCNVVISIDRTSPSYYHPLKLAGRGKTPRPDSHWPIPARCLDIAVPDCAGWWRGMLLSGRFFGNTLLQRSQQASETDAHFRHSLDPSQRSAAASARTITLTICESIYFNEYTSIVQARFPHSKIRKRPRRNRARFSIREASSLATTLPRSTFVIGRFQLSRIPGVWKRITYTECRSYLTLIGPVRHRDAYVASELPSRWNHPGWIPHGVAPVFPRLGNTADVAFLTRPSVLPLLNQRLRLDCSPPTKANRVQSPAGSHPDFRKRESCRTMPLVDELSRGSPVPPALAFHHSHLISPSSALKISSFRALPNLSSQLVVIRIAVLKPCNDFLKFGVDTTHGTLIHAICHRRNDPPLWPDVSEHDVFAKDTWLGQNKLAAPLADAQPIRNFVVYSRRALGHVNQLESVNPVLNHGTAQARAIPSSRPRDGRAAEGNLYSCCRDTRLTAGGTALVSQDDALAPTIVPGARVGC</sequence>
<dbReference type="Gene3D" id="3.30.420.10">
    <property type="entry name" value="Ribonuclease H-like superfamily/Ribonuclease H"/>
    <property type="match status" value="1"/>
</dbReference>
<proteinExistence type="predicted"/>
<reference evidence="1 2" key="1">
    <citation type="submission" date="2023-02" db="EMBL/GenBank/DDBJ databases">
        <title>LHISI_Scaffold_Assembly.</title>
        <authorList>
            <person name="Stuart O.P."/>
            <person name="Cleave R."/>
            <person name="Magrath M.J.L."/>
            <person name="Mikheyev A.S."/>
        </authorList>
    </citation>
    <scope>NUCLEOTIDE SEQUENCE [LARGE SCALE GENOMIC DNA]</scope>
    <source>
        <strain evidence="1">Daus_M_001</strain>
        <tissue evidence="1">Leg muscle</tissue>
    </source>
</reference>
<evidence type="ECO:0000313" key="1">
    <source>
        <dbReference type="EMBL" id="KAJ8867938.1"/>
    </source>
</evidence>